<dbReference type="Proteomes" id="UP001162891">
    <property type="component" value="Chromosome"/>
</dbReference>
<gene>
    <name evidence="1" type="ORF">AMOR_19630</name>
</gene>
<dbReference type="InterPro" id="IPR029058">
    <property type="entry name" value="AB_hydrolase_fold"/>
</dbReference>
<proteinExistence type="predicted"/>
<evidence type="ECO:0000313" key="2">
    <source>
        <dbReference type="Proteomes" id="UP001162891"/>
    </source>
</evidence>
<dbReference type="EMBL" id="AP025591">
    <property type="protein sequence ID" value="BDG02967.1"/>
    <property type="molecule type" value="Genomic_DNA"/>
</dbReference>
<name>A0ABM7WU97_9BACT</name>
<keyword evidence="2" id="KW-1185">Reference proteome</keyword>
<accession>A0ABM7WU97</accession>
<dbReference type="Gene3D" id="3.40.50.1820">
    <property type="entry name" value="alpha/beta hydrolase"/>
    <property type="match status" value="1"/>
</dbReference>
<organism evidence="1 2">
    <name type="scientific">Anaeromyxobacter oryzae</name>
    <dbReference type="NCBI Taxonomy" id="2918170"/>
    <lineage>
        <taxon>Bacteria</taxon>
        <taxon>Pseudomonadati</taxon>
        <taxon>Myxococcota</taxon>
        <taxon>Myxococcia</taxon>
        <taxon>Myxococcales</taxon>
        <taxon>Cystobacterineae</taxon>
        <taxon>Anaeromyxobacteraceae</taxon>
        <taxon>Anaeromyxobacter</taxon>
    </lineage>
</organism>
<protein>
    <submittedName>
        <fullName evidence="1">Uncharacterized protein</fullName>
    </submittedName>
</protein>
<reference evidence="2" key="1">
    <citation type="journal article" date="2022" name="Int. J. Syst. Evol. Microbiol.">
        <title>Anaeromyxobacter oryzae sp. nov., Anaeromyxobacter diazotrophicus sp. nov. and Anaeromyxobacter paludicola sp. nov., isolated from paddy soils.</title>
        <authorList>
            <person name="Itoh H."/>
            <person name="Xu Z."/>
            <person name="Mise K."/>
            <person name="Masuda Y."/>
            <person name="Ushijima N."/>
            <person name="Hayakawa C."/>
            <person name="Shiratori Y."/>
            <person name="Senoo K."/>
        </authorList>
    </citation>
    <scope>NUCLEOTIDE SEQUENCE [LARGE SCALE GENOMIC DNA]</scope>
    <source>
        <strain evidence="2">Red232</strain>
    </source>
</reference>
<dbReference type="RefSeq" id="WP_248360645.1">
    <property type="nucleotide sequence ID" value="NZ_AP025591.1"/>
</dbReference>
<evidence type="ECO:0000313" key="1">
    <source>
        <dbReference type="EMBL" id="BDG02967.1"/>
    </source>
</evidence>
<sequence>MTTTSSPCPRVHVILVPGFAGFDALGQLEYYAGVTPLAREWQANGPPAPPLVLHYFDNLPTASVATRAARLRQYLAKRLARGTLQPGDAVALVGHSTGGLDIRKLLFDLEAEARYPGAHVAVDGNRDDALRVPPGDLLALVKRVVFLSVPQRGTNIADWLRAHAPSLPRRLAIDEARGSVLAARLSPVNDLQELAARWLGGALRSDLFLAMGDAVAEIDAGAVRGDPARIADAHEAASELQLYLTHIASDFGAIEDLAASPALEPTSPAHFADDVREAERRAWGARGIRTRSYATVGRRPYAFEPGEDVAPWKLRSPSSAPLARLVEGARGRMDAPYLSGYRACAGGPFQIPAGAPAVATVFGTGERRPIEAWDSDGIVNTASMLWPEGEETRLVDGDHGDVIGHYHLVEARDGGPRRYHTYDLLRSDSGFTAATFREVWRDVFAFCASAAEDVAPGAAA</sequence>
<dbReference type="SUPFAM" id="SSF53474">
    <property type="entry name" value="alpha/beta-Hydrolases"/>
    <property type="match status" value="1"/>
</dbReference>